<sequence>MIETIVAFDLGAQTSSEIPLPDSVYCHGSRFPYLGILAGKLSVLLCVENGECEVWVMVEYGVANSWVKHHVFSQFSGDITPYGFTSCSEFLFRSDDRRFALYDPVSAKNIKPSILS</sequence>
<reference evidence="1 2" key="1">
    <citation type="submission" date="2022-01" db="EMBL/GenBank/DDBJ databases">
        <authorList>
            <person name="Xiong W."/>
            <person name="Schranz E."/>
        </authorList>
    </citation>
    <scope>NUCLEOTIDE SEQUENCE [LARGE SCALE GENOMIC DNA]</scope>
</reference>
<name>A0AAU9MZ94_9ASTR</name>
<evidence type="ECO:0000313" key="1">
    <source>
        <dbReference type="EMBL" id="CAH1430861.1"/>
    </source>
</evidence>
<evidence type="ECO:0008006" key="3">
    <source>
        <dbReference type="Google" id="ProtNLM"/>
    </source>
</evidence>
<comment type="caution">
    <text evidence="1">The sequence shown here is derived from an EMBL/GenBank/DDBJ whole genome shotgun (WGS) entry which is preliminary data.</text>
</comment>
<dbReference type="Proteomes" id="UP001157418">
    <property type="component" value="Unassembled WGS sequence"/>
</dbReference>
<accession>A0AAU9MZ94</accession>
<gene>
    <name evidence="1" type="ORF">LVIROSA_LOCUS17607</name>
</gene>
<proteinExistence type="predicted"/>
<dbReference type="EMBL" id="CAKMRJ010003334">
    <property type="protein sequence ID" value="CAH1430861.1"/>
    <property type="molecule type" value="Genomic_DNA"/>
</dbReference>
<dbReference type="AlphaFoldDB" id="A0AAU9MZ94"/>
<evidence type="ECO:0000313" key="2">
    <source>
        <dbReference type="Proteomes" id="UP001157418"/>
    </source>
</evidence>
<protein>
    <recommendedName>
        <fullName evidence="3">F-box associated domain-containing protein</fullName>
    </recommendedName>
</protein>
<organism evidence="1 2">
    <name type="scientific">Lactuca virosa</name>
    <dbReference type="NCBI Taxonomy" id="75947"/>
    <lineage>
        <taxon>Eukaryota</taxon>
        <taxon>Viridiplantae</taxon>
        <taxon>Streptophyta</taxon>
        <taxon>Embryophyta</taxon>
        <taxon>Tracheophyta</taxon>
        <taxon>Spermatophyta</taxon>
        <taxon>Magnoliopsida</taxon>
        <taxon>eudicotyledons</taxon>
        <taxon>Gunneridae</taxon>
        <taxon>Pentapetalae</taxon>
        <taxon>asterids</taxon>
        <taxon>campanulids</taxon>
        <taxon>Asterales</taxon>
        <taxon>Asteraceae</taxon>
        <taxon>Cichorioideae</taxon>
        <taxon>Cichorieae</taxon>
        <taxon>Lactucinae</taxon>
        <taxon>Lactuca</taxon>
    </lineage>
</organism>
<keyword evidence="2" id="KW-1185">Reference proteome</keyword>